<feature type="domain" description="3-octaprenyl-4-hydroxybenzoate carboxy-lyase-like C-terminal" evidence="4">
    <location>
        <begin position="314"/>
        <end position="434"/>
    </location>
</feature>
<reference evidence="5 6" key="1">
    <citation type="submission" date="2007-10" db="EMBL/GenBank/DDBJ databases">
        <title>Complete sequence of Caldivirga maquilingensis IC-167.</title>
        <authorList>
            <consortium name="US DOE Joint Genome Institute"/>
            <person name="Copeland A."/>
            <person name="Lucas S."/>
            <person name="Lapidus A."/>
            <person name="Barry K."/>
            <person name="Glavina del Rio T."/>
            <person name="Dalin E."/>
            <person name="Tice H."/>
            <person name="Pitluck S."/>
            <person name="Saunders E."/>
            <person name="Brettin T."/>
            <person name="Bruce D."/>
            <person name="Detter J.C."/>
            <person name="Han C."/>
            <person name="Schmutz J."/>
            <person name="Larimer F."/>
            <person name="Land M."/>
            <person name="Hauser L."/>
            <person name="Kyrpides N."/>
            <person name="Ivanova N."/>
            <person name="Biddle J.F."/>
            <person name="Zhang Z."/>
            <person name="Fitz-Gibbon S.T."/>
            <person name="Lowe T.M."/>
            <person name="Saltikov C."/>
            <person name="House C.H."/>
            <person name="Richardson P."/>
        </authorList>
    </citation>
    <scope>NUCLEOTIDE SEQUENCE [LARGE SCALE GENOMIC DNA]</scope>
    <source>
        <strain evidence="6">ATCC 700844 / DSM 13496 / JCM 10307 / IC-167</strain>
    </source>
</reference>
<dbReference type="eggNOG" id="arCOG01671">
    <property type="taxonomic scope" value="Archaea"/>
</dbReference>
<dbReference type="GeneID" id="5709691"/>
<dbReference type="GO" id="GO:0016831">
    <property type="term" value="F:carboxy-lyase activity"/>
    <property type="evidence" value="ECO:0007669"/>
    <property type="project" value="InterPro"/>
</dbReference>
<accession>A8ME57</accession>
<dbReference type="InterPro" id="IPR049383">
    <property type="entry name" value="UbiD-like_N"/>
</dbReference>
<evidence type="ECO:0000259" key="3">
    <source>
        <dbReference type="Pfam" id="PF20695"/>
    </source>
</evidence>
<dbReference type="Proteomes" id="UP000001137">
    <property type="component" value="Chromosome"/>
</dbReference>
<dbReference type="HOGENOM" id="CLU_023348_4_1_2"/>
<dbReference type="OrthoDB" id="8480at2157"/>
<name>A8ME57_CALMQ</name>
<dbReference type="InterPro" id="IPR048304">
    <property type="entry name" value="UbiD_Rift_dom"/>
</dbReference>
<dbReference type="Pfam" id="PF20695">
    <property type="entry name" value="UbiD_N"/>
    <property type="match status" value="1"/>
</dbReference>
<gene>
    <name evidence="5" type="ordered locus">Cmaq_1236</name>
</gene>
<keyword evidence="6" id="KW-1185">Reference proteome</keyword>
<dbReference type="RefSeq" id="WP_012186282.1">
    <property type="nucleotide sequence ID" value="NC_009954.1"/>
</dbReference>
<evidence type="ECO:0000259" key="2">
    <source>
        <dbReference type="Pfam" id="PF01977"/>
    </source>
</evidence>
<protein>
    <submittedName>
        <fullName evidence="5">UbiD family decarboxylase</fullName>
    </submittedName>
</protein>
<proteinExistence type="inferred from homology"/>
<dbReference type="NCBIfam" id="TIGR00148">
    <property type="entry name" value="UbiD family decarboxylase"/>
    <property type="match status" value="1"/>
</dbReference>
<evidence type="ECO:0000313" key="5">
    <source>
        <dbReference type="EMBL" id="ABW02063.1"/>
    </source>
</evidence>
<dbReference type="PANTHER" id="PTHR30108">
    <property type="entry name" value="3-OCTAPRENYL-4-HYDROXYBENZOATE CARBOXY-LYASE-RELATED"/>
    <property type="match status" value="1"/>
</dbReference>
<organism evidence="5 6">
    <name type="scientific">Caldivirga maquilingensis (strain ATCC 700844 / DSM 13496 / JCM 10307 / IC-167)</name>
    <dbReference type="NCBI Taxonomy" id="397948"/>
    <lineage>
        <taxon>Archaea</taxon>
        <taxon>Thermoproteota</taxon>
        <taxon>Thermoprotei</taxon>
        <taxon>Thermoproteales</taxon>
        <taxon>Thermoproteaceae</taxon>
        <taxon>Caldivirga</taxon>
    </lineage>
</organism>
<dbReference type="EMBL" id="CP000852">
    <property type="protein sequence ID" value="ABW02063.1"/>
    <property type="molecule type" value="Genomic_DNA"/>
</dbReference>
<dbReference type="KEGG" id="cma:Cmaq_1236"/>
<dbReference type="Pfam" id="PF01977">
    <property type="entry name" value="UbiD"/>
    <property type="match status" value="1"/>
</dbReference>
<feature type="domain" description="3-octaprenyl-4-hydroxybenzoate carboxy-lyase-like N-terminal" evidence="3">
    <location>
        <begin position="10"/>
        <end position="89"/>
    </location>
</feature>
<dbReference type="GO" id="GO:0005737">
    <property type="term" value="C:cytoplasm"/>
    <property type="evidence" value="ECO:0007669"/>
    <property type="project" value="TreeGrafter"/>
</dbReference>
<sequence>MAFNDLRGYLSKLEEEGELIRVNEPISVELELPALLRGLMYRNGPAVIIEKTKEDTLPAVGNLFGKWSRVLTALNNVEPEKAAERITELINLKPPTGLIDAIKALGELRSVSRYFPRLVNKAPVKEKEWRSIDLFKLPAIKQWPKEPGRFLTFAVSFIKHNDVTNFGYYRLQVIDRDRFIMHWMPWRRSAQYADMGEVEVAVVLGPDPVTMLMAGTPVPHPLDKLLVTGVIRGEGVELTRGSTISIEYPANAELVIEGKLTGEYVKEGPFGDHVGYYSIVKEYPVVKVTAMYSREDPLIPVTVTGKPVLEDGNIIKFGVEAMKPLLKQLMPEVADIYMPPEGIGYWTIVSIRKRYPGQARRVMATLWGLLPVFNKVVIVVDHDVDVKNMGEVTYAIAANLNPQRDVVIMPEYPTEELDPSTPVPGLGSKLGLDATRKLPGEYNGQEYPEEAQAPPEVENSMMQIIEKIMTNYPKRSSR</sequence>
<dbReference type="PANTHER" id="PTHR30108:SF17">
    <property type="entry name" value="FERULIC ACID DECARBOXYLASE 1"/>
    <property type="match status" value="1"/>
</dbReference>
<dbReference type="Gene3D" id="3.40.1670.10">
    <property type="entry name" value="UbiD C-terminal domain-like"/>
    <property type="match status" value="1"/>
</dbReference>
<dbReference type="SUPFAM" id="SSF50475">
    <property type="entry name" value="FMN-binding split barrel"/>
    <property type="match status" value="1"/>
</dbReference>
<dbReference type="InterPro" id="IPR049381">
    <property type="entry name" value="UbiD-like_C"/>
</dbReference>
<dbReference type="AlphaFoldDB" id="A8ME57"/>
<evidence type="ECO:0000256" key="1">
    <source>
        <dbReference type="ARBA" id="ARBA00010021"/>
    </source>
</evidence>
<comment type="similarity">
    <text evidence="1">Belongs to the UbiD family.</text>
</comment>
<feature type="domain" description="3-octaprenyl-4-hydroxybenzoate carboxy-lyase-like Rift-related" evidence="2">
    <location>
        <begin position="119"/>
        <end position="307"/>
    </location>
</feature>
<dbReference type="InterPro" id="IPR002830">
    <property type="entry name" value="UbiD"/>
</dbReference>
<dbReference type="STRING" id="397948.Cmaq_1236"/>
<dbReference type="SUPFAM" id="SSF143968">
    <property type="entry name" value="UbiD C-terminal domain-like"/>
    <property type="match status" value="1"/>
</dbReference>
<evidence type="ECO:0000313" key="6">
    <source>
        <dbReference type="Proteomes" id="UP000001137"/>
    </source>
</evidence>
<dbReference type="Pfam" id="PF20696">
    <property type="entry name" value="UbiD_C"/>
    <property type="match status" value="1"/>
</dbReference>
<evidence type="ECO:0000259" key="4">
    <source>
        <dbReference type="Pfam" id="PF20696"/>
    </source>
</evidence>